<dbReference type="Pfam" id="PF19489">
    <property type="entry name" value="SLT_4"/>
    <property type="match status" value="1"/>
</dbReference>
<protein>
    <recommendedName>
        <fullName evidence="1">Transglycosylase SLT domain-containing protein</fullName>
    </recommendedName>
</protein>
<dbReference type="OrthoDB" id="9789144at2"/>
<feature type="domain" description="Transglycosylase SLT" evidence="1">
    <location>
        <begin position="7"/>
        <end position="190"/>
    </location>
</feature>
<dbReference type="InterPro" id="IPR023346">
    <property type="entry name" value="Lysozyme-like_dom_sf"/>
</dbReference>
<dbReference type="Gene3D" id="1.10.530.10">
    <property type="match status" value="1"/>
</dbReference>
<proteinExistence type="predicted"/>
<evidence type="ECO:0000313" key="2">
    <source>
        <dbReference type="EMBL" id="PVZ70481.1"/>
    </source>
</evidence>
<dbReference type="AlphaFoldDB" id="A0A2V1H273"/>
<keyword evidence="3" id="KW-1185">Reference proteome</keyword>
<dbReference type="PROSITE" id="PS51257">
    <property type="entry name" value="PROKAR_LIPOPROTEIN"/>
    <property type="match status" value="1"/>
</dbReference>
<evidence type="ECO:0000313" key="3">
    <source>
        <dbReference type="Proteomes" id="UP000244906"/>
    </source>
</evidence>
<reference evidence="2 3" key="1">
    <citation type="submission" date="2018-04" db="EMBL/GenBank/DDBJ databases">
        <title>Thalassorhabdus spongiae gen. nov., sp. nov., isolated from a marine sponge in South-West Iceland.</title>
        <authorList>
            <person name="Knobloch S."/>
            <person name="Daussin A."/>
            <person name="Johannsson R."/>
            <person name="Marteinsson V.T."/>
        </authorList>
    </citation>
    <scope>NUCLEOTIDE SEQUENCE [LARGE SCALE GENOMIC DNA]</scope>
    <source>
        <strain evidence="2 3">Hp12</strain>
    </source>
</reference>
<dbReference type="RefSeq" id="WP_116686554.1">
    <property type="nucleotide sequence ID" value="NZ_CAWNYD010000002.1"/>
</dbReference>
<dbReference type="EMBL" id="QDDL01000002">
    <property type="protein sequence ID" value="PVZ70481.1"/>
    <property type="molecule type" value="Genomic_DNA"/>
</dbReference>
<name>A0A2V1H273_9GAMM</name>
<organism evidence="2 3">
    <name type="scientific">Pelagibaculum spongiae</name>
    <dbReference type="NCBI Taxonomy" id="2080658"/>
    <lineage>
        <taxon>Bacteria</taxon>
        <taxon>Pseudomonadati</taxon>
        <taxon>Pseudomonadota</taxon>
        <taxon>Gammaproteobacteria</taxon>
        <taxon>Oceanospirillales</taxon>
        <taxon>Pelagibaculum</taxon>
    </lineage>
</organism>
<sequence>MRLRSLILVICVLLVTGCGGNYRPSNPNNLCTIFEENEDWYAAALDSQKKWGQPLQIPMAIIKQESSFRGDALPPKDYLLGFIPWGRVSSAYGFAQVKSAAWSDYLKETGNWGADRDDFDDAMDFVGWYMNKTHKINGVSKWDAYGQYLNYHEGWGGYKNKSYRKKPWLVKVAKKVKRQASTYGAQYRKCKDDLNQGFWNWLF</sequence>
<accession>A0A2V1H273</accession>
<gene>
    <name evidence="2" type="ORF">DC094_07820</name>
</gene>
<comment type="caution">
    <text evidence="2">The sequence shown here is derived from an EMBL/GenBank/DDBJ whole genome shotgun (WGS) entry which is preliminary data.</text>
</comment>
<evidence type="ECO:0000259" key="1">
    <source>
        <dbReference type="Pfam" id="PF19489"/>
    </source>
</evidence>
<dbReference type="InterPro" id="IPR045795">
    <property type="entry name" value="SLT_4"/>
</dbReference>
<dbReference type="SUPFAM" id="SSF53955">
    <property type="entry name" value="Lysozyme-like"/>
    <property type="match status" value="1"/>
</dbReference>
<dbReference type="Proteomes" id="UP000244906">
    <property type="component" value="Unassembled WGS sequence"/>
</dbReference>